<dbReference type="GO" id="GO:0004386">
    <property type="term" value="F:helicase activity"/>
    <property type="evidence" value="ECO:0007669"/>
    <property type="project" value="UniProtKB-KW"/>
</dbReference>
<dbReference type="RefSeq" id="WP_041040381.1">
    <property type="nucleotide sequence ID" value="NZ_JXSL01000023.1"/>
</dbReference>
<dbReference type="OrthoDB" id="123525at2"/>
<dbReference type="InterPro" id="IPR015330">
    <property type="entry name" value="DNA_primase/pol_bifunc_N"/>
</dbReference>
<dbReference type="AlphaFoldDB" id="A0A0C2YY07"/>
<keyword evidence="2" id="KW-0378">Hydrolase</keyword>
<dbReference type="InterPro" id="IPR027417">
    <property type="entry name" value="P-loop_NTPase"/>
</dbReference>
<evidence type="ECO:0000259" key="1">
    <source>
        <dbReference type="SMART" id="SM00943"/>
    </source>
</evidence>
<dbReference type="Proteomes" id="UP000031971">
    <property type="component" value="Unassembled WGS sequence"/>
</dbReference>
<protein>
    <submittedName>
        <fullName evidence="2">DNA primase/helicase phage-associated</fullName>
    </submittedName>
</protein>
<evidence type="ECO:0000313" key="2">
    <source>
        <dbReference type="EMBL" id="KIL99555.1"/>
    </source>
</evidence>
<sequence>MTFHDVPDSPDVGKDDAPPYFGRDAVAYRRAGYYVIPVDPGTKRPDQRGWPIHARNLTVKQVAEWSIDPCTAKYGIGVLALATPAIDIDVRHPEAADEIDAAAERILGPAPVRIGAWPKRLRVYSGPEDMPYTSVGECAFPGDDTAAKGYKWHNVEVLSGGGKQFVAAAIHPGTGKPYQWPSGDLLAWPHDRLTAITAEMVEAFLAEVRVILARHGAVSKGGRSAITSGGDRRTSVTGNNVGLSRVAEALAHVPNDADYHDWVRYAYALKGAFGEDGFDLWRDWSERSDKYDADYTETTWAGLKPRGAAGGVTCATILRDARRNGWVGSPEPDFPAPTMTADEAAADLRAALAPFFAAVPEHAARRQAALVAARTGDSGESDDDYGLVSGLADKLFDRPQDTDIPRWGAKVGAGIGKTEVAIRLALDLVADHPDILIAIMVPTHRLSDGIAARINAMAGKPVAAIWRGAEREDPENPGRRMCPNEEAAEVLRRAGGGRDALCVKGKGMKRVYCPFHPDHPSKPIAPCGYRRQESQVASIWIFAHAALTSPPPKVFKREGRDPFDVVIIDESPWLGMTGGVERPYGLTLDELKRGPKFDLGRKSTRINGKLVALSEAEREAARKAAEDAYRRYASLAAAIAEAATHGRLSREAFEAAGITATMAAEARKLALNAKHDLDSVIRPGMTKDEVDKATAQWADNNRRSVACARFWAGVVHLMDHAEPEACYLVRGTIPVGGVAVEGVRIRWREDIRPAWLAAPILHLDATMNPHLAEAFLPGFLVVAEAEAIAPHARRIQVYDSAVAYRKIAPGKKVTGKDAVTAANNAERSGLLLEIEAAALAAEGKRGLAIMPQDTEAHLAGIGMATPKTLTDPARMGATDVTHFGDFTGVDDWRDVAKVWTVSRPMVPVRVAEDIASVLFGRLPVPVEGDRYLRAEVVALGRGGSGRPMTADYHPDADAEAIRWQITDAPLIQAEARARSVRRTAANPVEIVIMTNVPLPIEIDEWVTWDSVINGVDPVGLMLARGLVPSNWAGVAGVCKELFGEAADPADAARQWFRDHPEIKEQLDSVRSWLISANIGETPIRDSYRRTTDIRTFTEYRYQTAGKRKGATILVDAERYPTAAAVAAAVTVWAGALAVCEPVRAKCNYMAMVALGDGRVQLSGDADMLHEWLSRPGFDQTIVAAVSAAQSSADLTG</sequence>
<keyword evidence="2" id="KW-0547">Nucleotide-binding</keyword>
<feature type="domain" description="DNA primase/polymerase bifunctional N-terminal" evidence="1">
    <location>
        <begin position="25"/>
        <end position="193"/>
    </location>
</feature>
<comment type="caution">
    <text evidence="2">The sequence shown here is derived from an EMBL/GenBank/DDBJ whole genome shotgun (WGS) entry which is preliminary data.</text>
</comment>
<dbReference type="GO" id="GO:0016817">
    <property type="term" value="F:hydrolase activity, acting on acid anhydrides"/>
    <property type="evidence" value="ECO:0007669"/>
    <property type="project" value="InterPro"/>
</dbReference>
<dbReference type="EMBL" id="JXSL01000023">
    <property type="protein sequence ID" value="KIL99555.1"/>
    <property type="molecule type" value="Genomic_DNA"/>
</dbReference>
<organism evidence="2 3">
    <name type="scientific">Paramagnetospirillum magnetotacticum MS-1</name>
    <dbReference type="NCBI Taxonomy" id="272627"/>
    <lineage>
        <taxon>Bacteria</taxon>
        <taxon>Pseudomonadati</taxon>
        <taxon>Pseudomonadota</taxon>
        <taxon>Alphaproteobacteria</taxon>
        <taxon>Rhodospirillales</taxon>
        <taxon>Magnetospirillaceae</taxon>
        <taxon>Paramagnetospirillum</taxon>
    </lineage>
</organism>
<dbReference type="STRING" id="272627.CCC_04071"/>
<evidence type="ECO:0000313" key="3">
    <source>
        <dbReference type="Proteomes" id="UP000031971"/>
    </source>
</evidence>
<dbReference type="InterPro" id="IPR014819">
    <property type="entry name" value="PriCT_2"/>
</dbReference>
<dbReference type="SUPFAM" id="SSF52540">
    <property type="entry name" value="P-loop containing nucleoside triphosphate hydrolases"/>
    <property type="match status" value="1"/>
</dbReference>
<dbReference type="CDD" id="cd04859">
    <property type="entry name" value="Prim_Pol"/>
    <property type="match status" value="1"/>
</dbReference>
<proteinExistence type="predicted"/>
<keyword evidence="2" id="KW-0067">ATP-binding</keyword>
<keyword evidence="2" id="KW-0347">Helicase</keyword>
<accession>A0A0C2YY07</accession>
<keyword evidence="3" id="KW-1185">Reference proteome</keyword>
<reference evidence="2 3" key="1">
    <citation type="submission" date="2015-01" db="EMBL/GenBank/DDBJ databases">
        <title>Genome Sequence of Magnetospirillum magnetotacticum Strain MS-1.</title>
        <authorList>
            <person name="Marinov G.K."/>
            <person name="Smalley M.D."/>
            <person name="DeSalvo G."/>
        </authorList>
    </citation>
    <scope>NUCLEOTIDE SEQUENCE [LARGE SCALE GENOMIC DNA]</scope>
    <source>
        <strain evidence="2 3">MS-1</strain>
    </source>
</reference>
<dbReference type="SUPFAM" id="SSF56747">
    <property type="entry name" value="Prim-pol domain"/>
    <property type="match status" value="1"/>
</dbReference>
<gene>
    <name evidence="2" type="ORF">CCC_04071</name>
</gene>
<dbReference type="Pfam" id="PF09250">
    <property type="entry name" value="Prim-Pol"/>
    <property type="match status" value="1"/>
</dbReference>
<dbReference type="SMART" id="SM00943">
    <property type="entry name" value="Prim-Pol"/>
    <property type="match status" value="1"/>
</dbReference>
<dbReference type="Pfam" id="PF08707">
    <property type="entry name" value="PriCT_2"/>
    <property type="match status" value="1"/>
</dbReference>
<name>A0A0C2YY07_PARME</name>